<comment type="caution">
    <text evidence="2">The sequence shown here is derived from an EMBL/GenBank/DDBJ whole genome shotgun (WGS) entry which is preliminary data.</text>
</comment>
<dbReference type="Pfam" id="PF07077">
    <property type="entry name" value="DUF1345"/>
    <property type="match status" value="1"/>
</dbReference>
<keyword evidence="1" id="KW-0812">Transmembrane</keyword>
<dbReference type="RefSeq" id="WP_094362160.1">
    <property type="nucleotide sequence ID" value="NZ_NMVQ01000001.1"/>
</dbReference>
<keyword evidence="3" id="KW-1185">Reference proteome</keyword>
<name>A0A255HDF2_9ACTN</name>
<gene>
    <name evidence="2" type="ORF">CGZ93_00285</name>
</gene>
<feature type="transmembrane region" description="Helical" evidence="1">
    <location>
        <begin position="99"/>
        <end position="126"/>
    </location>
</feature>
<dbReference type="InterPro" id="IPR009781">
    <property type="entry name" value="DUF1345"/>
</dbReference>
<sequence>MSDTPRVPWLASDLRRLNIASVPAMLLSVPVYLLTRRDQFAFPVTWLCYWGLYAASAAALIALTFGRLSGDRLRLAALHGRVQERGLTGRLMRRRRWRIFLTGGEAPTWSALISVISLAIVVALAVAQRNPAGSLLLASGVVAVLGSWLNILFTFALHYARIDLRDGALGFPGEGSRAFSDYFYLAVAGQVTFGTTDVEVRSRRMRRAVTWHALVAFAFNTVIVAILVSLLVS</sequence>
<keyword evidence="1" id="KW-1133">Transmembrane helix</keyword>
<feature type="transmembrane region" description="Helical" evidence="1">
    <location>
        <begin position="211"/>
        <end position="232"/>
    </location>
</feature>
<dbReference type="AlphaFoldDB" id="A0A255HDF2"/>
<evidence type="ECO:0000313" key="2">
    <source>
        <dbReference type="EMBL" id="OYO24953.1"/>
    </source>
</evidence>
<dbReference type="Proteomes" id="UP000216311">
    <property type="component" value="Unassembled WGS sequence"/>
</dbReference>
<feature type="transmembrane region" description="Helical" evidence="1">
    <location>
        <begin position="16"/>
        <end position="34"/>
    </location>
</feature>
<dbReference type="OrthoDB" id="3734015at2"/>
<evidence type="ECO:0000256" key="1">
    <source>
        <dbReference type="SAM" id="Phobius"/>
    </source>
</evidence>
<feature type="transmembrane region" description="Helical" evidence="1">
    <location>
        <begin position="40"/>
        <end position="65"/>
    </location>
</feature>
<accession>A0A255HDF2</accession>
<organism evidence="2 3">
    <name type="scientific">Enemella dayhoffiae</name>
    <dbReference type="NCBI Taxonomy" id="2016507"/>
    <lineage>
        <taxon>Bacteria</taxon>
        <taxon>Bacillati</taxon>
        <taxon>Actinomycetota</taxon>
        <taxon>Actinomycetes</taxon>
        <taxon>Propionibacteriales</taxon>
        <taxon>Propionibacteriaceae</taxon>
        <taxon>Enemella</taxon>
    </lineage>
</organism>
<proteinExistence type="predicted"/>
<reference evidence="2 3" key="1">
    <citation type="submission" date="2017-07" db="EMBL/GenBank/DDBJ databases">
        <title>Draft whole genome sequences of clinical Proprionibacteriaceae strains.</title>
        <authorList>
            <person name="Bernier A.-M."/>
            <person name="Bernard K."/>
            <person name="Domingo M.-C."/>
        </authorList>
    </citation>
    <scope>NUCLEOTIDE SEQUENCE [LARGE SCALE GENOMIC DNA]</scope>
    <source>
        <strain evidence="2 3">NML 130396</strain>
    </source>
</reference>
<dbReference type="EMBL" id="NMVQ01000001">
    <property type="protein sequence ID" value="OYO24953.1"/>
    <property type="molecule type" value="Genomic_DNA"/>
</dbReference>
<evidence type="ECO:0000313" key="3">
    <source>
        <dbReference type="Proteomes" id="UP000216311"/>
    </source>
</evidence>
<protein>
    <recommendedName>
        <fullName evidence="4">DUF1345 domain-containing protein</fullName>
    </recommendedName>
</protein>
<keyword evidence="1" id="KW-0472">Membrane</keyword>
<evidence type="ECO:0008006" key="4">
    <source>
        <dbReference type="Google" id="ProtNLM"/>
    </source>
</evidence>
<feature type="transmembrane region" description="Helical" evidence="1">
    <location>
        <begin position="132"/>
        <end position="157"/>
    </location>
</feature>